<feature type="transmembrane region" description="Helical" evidence="1">
    <location>
        <begin position="20"/>
        <end position="39"/>
    </location>
</feature>
<dbReference type="RefSeq" id="WP_283756231.1">
    <property type="nucleotide sequence ID" value="NZ_JAQOSQ010000001.1"/>
</dbReference>
<evidence type="ECO:0000256" key="1">
    <source>
        <dbReference type="SAM" id="Phobius"/>
    </source>
</evidence>
<feature type="transmembrane region" description="Helical" evidence="1">
    <location>
        <begin position="375"/>
        <end position="399"/>
    </location>
</feature>
<sequence>MNEHSTQPQKQPASIKQVGLLFLTAIAISLISLFLYNSWSQPQFQGQLQLYETNLLLNASTWDGKNLDVKTQDVLQQILLGGEPLTNAVEQYEKGRDDTAELLQTTREQLKELNQQPTPSLTQTQPLEQKITTLEDALEGIELKLGLLQTQVRKAPEAVELWTKIARESESSYSDVAEILIGLWQAPPDVAPNAEEILPAKLSGWFRYQTLKQLYTTQNEELALNQIEIAQQELASSAIGKLAIVAGIQSIGILTGIILLVFAAIQWLIKRQQSLLSSTSDQLPKVPWDWQTILLVLVAGFFFIGQLITPVIFQQGLSLFSLSRGAGGVRADAVIILLSYLISSASALGVLYIATKPFRPLPSGWLKFQINWQSMAWGIGGFAVAIPLVLLISLLNQMVWQGQGGSNPILPLALQSNDAIAIACFTFTASVAAPVFEEIIFRGFLLPSLNRYVPLWAAILLSGLAFAIAHLSLSEVIPLMTLGIIMGFIYTRSGNLLAPILLHSLWNANTLLSLFVLAT</sequence>
<accession>A0ABT7BQV2</accession>
<dbReference type="PANTHER" id="PTHR43592">
    <property type="entry name" value="CAAX AMINO TERMINAL PROTEASE"/>
    <property type="match status" value="1"/>
</dbReference>
<gene>
    <name evidence="3" type="ORF">PMH09_00060</name>
</gene>
<protein>
    <submittedName>
        <fullName evidence="3">Type II CAAX endopeptidase family protein</fullName>
    </submittedName>
</protein>
<feature type="transmembrane region" description="Helical" evidence="1">
    <location>
        <begin position="290"/>
        <end position="313"/>
    </location>
</feature>
<dbReference type="Proteomes" id="UP001232992">
    <property type="component" value="Unassembled WGS sequence"/>
</dbReference>
<evidence type="ECO:0000313" key="3">
    <source>
        <dbReference type="EMBL" id="MDJ1181574.1"/>
    </source>
</evidence>
<keyword evidence="1" id="KW-1133">Transmembrane helix</keyword>
<feature type="transmembrane region" description="Helical" evidence="1">
    <location>
        <begin position="419"/>
        <end position="440"/>
    </location>
</feature>
<proteinExistence type="predicted"/>
<reference evidence="3 4" key="1">
    <citation type="submission" date="2023-01" db="EMBL/GenBank/DDBJ databases">
        <title>Novel diversity within Roseofilum (Cyanobacteria; Desertifilaceae) from marine benthic mats with descriptions of four novel species.</title>
        <authorList>
            <person name="Wang Y."/>
            <person name="Berthold D.E."/>
            <person name="Hu J."/>
            <person name="Lefler F.W."/>
            <person name="Laughinghouse H.D. IV."/>
        </authorList>
    </citation>
    <scope>NUCLEOTIDE SEQUENCE [LARGE SCALE GENOMIC DNA]</scope>
    <source>
        <strain evidence="3 4">BLCC-M143</strain>
    </source>
</reference>
<comment type="caution">
    <text evidence="3">The sequence shown here is derived from an EMBL/GenBank/DDBJ whole genome shotgun (WGS) entry which is preliminary data.</text>
</comment>
<keyword evidence="1" id="KW-0472">Membrane</keyword>
<dbReference type="EMBL" id="JAQOSQ010000001">
    <property type="protein sequence ID" value="MDJ1181574.1"/>
    <property type="molecule type" value="Genomic_DNA"/>
</dbReference>
<evidence type="ECO:0000313" key="4">
    <source>
        <dbReference type="Proteomes" id="UP001232992"/>
    </source>
</evidence>
<evidence type="ECO:0000259" key="2">
    <source>
        <dbReference type="Pfam" id="PF02517"/>
    </source>
</evidence>
<dbReference type="InterPro" id="IPR003675">
    <property type="entry name" value="Rce1/LyrA-like_dom"/>
</dbReference>
<dbReference type="PANTHER" id="PTHR43592:SF15">
    <property type="entry name" value="CAAX AMINO TERMINAL PROTEASE FAMILY PROTEIN"/>
    <property type="match status" value="1"/>
</dbReference>
<feature type="transmembrane region" description="Helical" evidence="1">
    <location>
        <begin position="333"/>
        <end position="354"/>
    </location>
</feature>
<feature type="transmembrane region" description="Helical" evidence="1">
    <location>
        <begin position="500"/>
        <end position="518"/>
    </location>
</feature>
<keyword evidence="4" id="KW-1185">Reference proteome</keyword>
<feature type="transmembrane region" description="Helical" evidence="1">
    <location>
        <begin position="242"/>
        <end position="269"/>
    </location>
</feature>
<feature type="domain" description="CAAX prenyl protease 2/Lysostaphin resistance protein A-like" evidence="2">
    <location>
        <begin position="423"/>
        <end position="508"/>
    </location>
</feature>
<dbReference type="Pfam" id="PF02517">
    <property type="entry name" value="Rce1-like"/>
    <property type="match status" value="1"/>
</dbReference>
<organism evidence="3 4">
    <name type="scientific">Roseofilum casamattae BLCC-M143</name>
    <dbReference type="NCBI Taxonomy" id="3022442"/>
    <lineage>
        <taxon>Bacteria</taxon>
        <taxon>Bacillati</taxon>
        <taxon>Cyanobacteriota</taxon>
        <taxon>Cyanophyceae</taxon>
        <taxon>Desertifilales</taxon>
        <taxon>Desertifilaceae</taxon>
        <taxon>Roseofilum</taxon>
        <taxon>Roseofilum casamattae</taxon>
    </lineage>
</organism>
<keyword evidence="1" id="KW-0812">Transmembrane</keyword>
<feature type="transmembrane region" description="Helical" evidence="1">
    <location>
        <begin position="452"/>
        <end position="470"/>
    </location>
</feature>
<name>A0ABT7BQV2_9CYAN</name>